<dbReference type="InterPro" id="IPR008948">
    <property type="entry name" value="L-Aspartase-like"/>
</dbReference>
<dbReference type="Gene3D" id="1.10.275.10">
    <property type="entry name" value="Fumarase/aspartase (N-terminal domain)"/>
    <property type="match status" value="1"/>
</dbReference>
<dbReference type="UniPathway" id="UPA00379">
    <property type="reaction ID" value="UER00549"/>
</dbReference>
<evidence type="ECO:0000256" key="5">
    <source>
        <dbReference type="ARBA" id="ARBA00049269"/>
    </source>
</evidence>
<protein>
    <recommendedName>
        <fullName evidence="2">histidine ammonia-lyase</fullName>
        <ecNumber evidence="2">4.3.1.3</ecNumber>
    </recommendedName>
</protein>
<name>A0A1V0S940_9VIRU</name>
<evidence type="ECO:0000256" key="1">
    <source>
        <dbReference type="ARBA" id="ARBA00005113"/>
    </source>
</evidence>
<organism evidence="6">
    <name type="scientific">Catovirus CTV1</name>
    <dbReference type="NCBI Taxonomy" id="1977631"/>
    <lineage>
        <taxon>Viruses</taxon>
        <taxon>Varidnaviria</taxon>
        <taxon>Bamfordvirae</taxon>
        <taxon>Nucleocytoviricota</taxon>
        <taxon>Megaviricetes</taxon>
        <taxon>Imitervirales</taxon>
        <taxon>Mimiviridae</taxon>
        <taxon>Klosneuvirinae</taxon>
        <taxon>Catovirus</taxon>
    </lineage>
</organism>
<dbReference type="Gene3D" id="1.20.200.10">
    <property type="entry name" value="Fumarase/aspartase (Central domain)"/>
    <property type="match status" value="1"/>
</dbReference>
<dbReference type="InterPro" id="IPR001106">
    <property type="entry name" value="Aromatic_Lyase"/>
</dbReference>
<evidence type="ECO:0000313" key="6">
    <source>
        <dbReference type="EMBL" id="ARF08211.1"/>
    </source>
</evidence>
<evidence type="ECO:0000256" key="3">
    <source>
        <dbReference type="ARBA" id="ARBA00022808"/>
    </source>
</evidence>
<dbReference type="GO" id="GO:0019556">
    <property type="term" value="P:L-histidine catabolic process to glutamate and formamide"/>
    <property type="evidence" value="ECO:0007669"/>
    <property type="project" value="UniProtKB-UniPathway"/>
</dbReference>
<keyword evidence="3" id="KW-0369">Histidine metabolism</keyword>
<comment type="catalytic activity">
    <reaction evidence="5">
        <text>L-histidine = trans-urocanate + NH4(+)</text>
        <dbReference type="Rhea" id="RHEA:21232"/>
        <dbReference type="ChEBI" id="CHEBI:17771"/>
        <dbReference type="ChEBI" id="CHEBI:28938"/>
        <dbReference type="ChEBI" id="CHEBI:57595"/>
        <dbReference type="EC" id="4.3.1.3"/>
    </reaction>
</comment>
<dbReference type="EMBL" id="KY684083">
    <property type="protein sequence ID" value="ARF08211.1"/>
    <property type="molecule type" value="Genomic_DNA"/>
</dbReference>
<keyword evidence="4 6" id="KW-0456">Lyase</keyword>
<accession>A0A1V0S940</accession>
<dbReference type="InterPro" id="IPR005921">
    <property type="entry name" value="HutH"/>
</dbReference>
<dbReference type="SUPFAM" id="SSF48557">
    <property type="entry name" value="L-aspartase-like"/>
    <property type="match status" value="1"/>
</dbReference>
<dbReference type="InterPro" id="IPR024083">
    <property type="entry name" value="Fumarase/histidase_N"/>
</dbReference>
<proteinExistence type="predicted"/>
<sequence length="502" mass="55608">MSILIGDNKLTLQQFYDVAVNKFKVELTDTAKAKIVKSREVIEKGLKNNNIIYGVTSGFGSLKDVFIKFEDLQQLQYNLIRSHAVGIGEPAPNAVVRGMMLLRLTCFANGNSGVRLCTAEKIVECLNKDFYPYVPVKGTVGASGDLCPLSHMVMSMLGESQAFDFTENKFVDSMKVLNKLNITPMDLHAKEGLALNNGTQFITSWTALACYEAVKIKKLCNLVTATTYEALHATTKALDADIHHARPHKGQIEAANELLKLLSPESEIQQTHSNNKVQDAYSLRCAPQVHGAAFEIIDKCVETVEIEFNSSNDNPLVFGHNDKIVSGGNFHGMPIAVCADQLALAMAILCNISERRLERMVNHSLNKFMPSFLVNDAGLNSGFMIVQYASAAIVAENRQLANPACVHNIPTCEGTEDVVSMGGWACRKANQSVENTYNVLSYELFTACQALDFTKEKPVEMVNKIKTYVREQLKIPRVVKDVYMKDYIAQVNDFVKSQIFNL</sequence>
<comment type="pathway">
    <text evidence="1">Amino-acid degradation; L-histidine degradation into L-glutamate; N-formimidoyl-L-glutamate from L-histidine: step 1/3.</text>
</comment>
<dbReference type="EC" id="4.3.1.3" evidence="2"/>
<dbReference type="InterPro" id="IPR022313">
    <property type="entry name" value="Phe/His_NH3-lyase_AS"/>
</dbReference>
<evidence type="ECO:0000256" key="4">
    <source>
        <dbReference type="ARBA" id="ARBA00023239"/>
    </source>
</evidence>
<dbReference type="PANTHER" id="PTHR10362">
    <property type="entry name" value="HISTIDINE AMMONIA-LYASE"/>
    <property type="match status" value="1"/>
</dbReference>
<gene>
    <name evidence="6" type="ORF">Catovirus_1_261</name>
</gene>
<dbReference type="PROSITE" id="PS00488">
    <property type="entry name" value="PAL_HISTIDASE"/>
    <property type="match status" value="1"/>
</dbReference>
<evidence type="ECO:0000256" key="2">
    <source>
        <dbReference type="ARBA" id="ARBA00012994"/>
    </source>
</evidence>
<dbReference type="Pfam" id="PF00221">
    <property type="entry name" value="Lyase_aromatic"/>
    <property type="match status" value="1"/>
</dbReference>
<dbReference type="FunFam" id="1.10.275.10:FF:000005">
    <property type="entry name" value="Histidine ammonia-lyase"/>
    <property type="match status" value="1"/>
</dbReference>
<dbReference type="NCBIfam" id="TIGR01225">
    <property type="entry name" value="hutH"/>
    <property type="match status" value="1"/>
</dbReference>
<dbReference type="CDD" id="cd00332">
    <property type="entry name" value="PAL-HAL"/>
    <property type="match status" value="1"/>
</dbReference>
<dbReference type="GO" id="GO:0019557">
    <property type="term" value="P:L-histidine catabolic process to glutamate and formate"/>
    <property type="evidence" value="ECO:0007669"/>
    <property type="project" value="UniProtKB-UniPathway"/>
</dbReference>
<dbReference type="GO" id="GO:0004397">
    <property type="term" value="F:histidine ammonia-lyase activity"/>
    <property type="evidence" value="ECO:0007669"/>
    <property type="project" value="UniProtKB-EC"/>
</dbReference>
<dbReference type="NCBIfam" id="NF006871">
    <property type="entry name" value="PRK09367.1"/>
    <property type="match status" value="1"/>
</dbReference>
<reference evidence="6" key="1">
    <citation type="journal article" date="2017" name="Science">
        <title>Giant viruses with an expanded complement of translation system components.</title>
        <authorList>
            <person name="Schulz F."/>
            <person name="Yutin N."/>
            <person name="Ivanova N.N."/>
            <person name="Ortega D.R."/>
            <person name="Lee T.K."/>
            <person name="Vierheilig J."/>
            <person name="Daims H."/>
            <person name="Horn M."/>
            <person name="Wagner M."/>
            <person name="Jensen G.J."/>
            <person name="Kyrpides N.C."/>
            <person name="Koonin E.V."/>
            <person name="Woyke T."/>
        </authorList>
    </citation>
    <scope>NUCLEOTIDE SEQUENCE</scope>
    <source>
        <strain evidence="6">CTV1</strain>
    </source>
</reference>